<dbReference type="HOGENOM" id="CLU_070500_1_0_5"/>
<dbReference type="KEGG" id="eli:ELI_04770"/>
<sequence length="288" mass="31506">MKFLSLVAALALALGTNAAAQEPEDSANPAPVEVMIVGSYHFANPGQDVVNMEVDDVLSPQRQREIAILSETLAQWKPTKIMVESVAEASSFELANFAEVDELLATRRNESIQIGYRIADMLDHRAVYGIDERADADEPNYFPMGEVQAVAADTDQSDIVAGLFAVVEKRVSEEQAKLAEQSIAQSLIWHNDPDVVDAGHDEIYYGLIPIGDGDRQPGAELNAYWYMRNAKMFGKLDMVAEPGDRVLLIVGSGHATWLRHFANHVPGYRIAPSLPYIRAAAIASKAVD</sequence>
<dbReference type="RefSeq" id="WP_011413882.1">
    <property type="nucleotide sequence ID" value="NC_007722.1"/>
</dbReference>
<evidence type="ECO:0000256" key="1">
    <source>
        <dbReference type="SAM" id="SignalP"/>
    </source>
</evidence>
<dbReference type="EMBL" id="CP000157">
    <property type="protein sequence ID" value="ABC63046.1"/>
    <property type="molecule type" value="Genomic_DNA"/>
</dbReference>
<dbReference type="STRING" id="314225.ELI_04770"/>
<keyword evidence="1" id="KW-0732">Signal</keyword>
<name>Q2NB95_ERYLH</name>
<accession>Q2NB95</accession>
<dbReference type="Pfam" id="PF18950">
    <property type="entry name" value="DUF5694"/>
    <property type="match status" value="1"/>
</dbReference>
<keyword evidence="3" id="KW-1185">Reference proteome</keyword>
<feature type="chain" id="PRO_5004213001" description="TraB/GumN family protein" evidence="1">
    <location>
        <begin position="21"/>
        <end position="288"/>
    </location>
</feature>
<organism evidence="2 3">
    <name type="scientific">Erythrobacter litoralis (strain HTCC2594)</name>
    <dbReference type="NCBI Taxonomy" id="314225"/>
    <lineage>
        <taxon>Bacteria</taxon>
        <taxon>Pseudomonadati</taxon>
        <taxon>Pseudomonadota</taxon>
        <taxon>Alphaproteobacteria</taxon>
        <taxon>Sphingomonadales</taxon>
        <taxon>Erythrobacteraceae</taxon>
        <taxon>Erythrobacter/Porphyrobacter group</taxon>
        <taxon>Erythrobacter</taxon>
    </lineage>
</organism>
<evidence type="ECO:0000313" key="2">
    <source>
        <dbReference type="EMBL" id="ABC63046.1"/>
    </source>
</evidence>
<evidence type="ECO:0008006" key="4">
    <source>
        <dbReference type="Google" id="ProtNLM"/>
    </source>
</evidence>
<evidence type="ECO:0000313" key="3">
    <source>
        <dbReference type="Proteomes" id="UP000008808"/>
    </source>
</evidence>
<dbReference type="Proteomes" id="UP000008808">
    <property type="component" value="Chromosome"/>
</dbReference>
<feature type="signal peptide" evidence="1">
    <location>
        <begin position="1"/>
        <end position="20"/>
    </location>
</feature>
<proteinExistence type="predicted"/>
<protein>
    <recommendedName>
        <fullName evidence="4">TraB/GumN family protein</fullName>
    </recommendedName>
</protein>
<dbReference type="InterPro" id="IPR043749">
    <property type="entry name" value="DUF5694"/>
</dbReference>
<reference evidence="3" key="1">
    <citation type="journal article" date="2009" name="J. Bacteriol.">
        <title>Complete genome sequence of Erythrobacter litoralis HTCC2594.</title>
        <authorList>
            <person name="Oh H.M."/>
            <person name="Giovannoni S.J."/>
            <person name="Ferriera S."/>
            <person name="Johnson J."/>
            <person name="Cho J.C."/>
        </authorList>
    </citation>
    <scope>NUCLEOTIDE SEQUENCE [LARGE SCALE GENOMIC DNA]</scope>
    <source>
        <strain evidence="3">HTCC2594</strain>
    </source>
</reference>
<dbReference type="OrthoDB" id="69432at2"/>
<gene>
    <name evidence="2" type="ordered locus">ELI_04770</name>
</gene>
<dbReference type="eggNOG" id="ENOG5032SV6">
    <property type="taxonomic scope" value="Bacteria"/>
</dbReference>
<dbReference type="AlphaFoldDB" id="Q2NB95"/>